<dbReference type="Proteomes" id="UP001162992">
    <property type="component" value="Chromosome 23"/>
</dbReference>
<proteinExistence type="predicted"/>
<organism evidence="1 2">
    <name type="scientific">Diphasiastrum complanatum</name>
    <name type="common">Issler's clubmoss</name>
    <name type="synonym">Lycopodium complanatum</name>
    <dbReference type="NCBI Taxonomy" id="34168"/>
    <lineage>
        <taxon>Eukaryota</taxon>
        <taxon>Viridiplantae</taxon>
        <taxon>Streptophyta</taxon>
        <taxon>Embryophyta</taxon>
        <taxon>Tracheophyta</taxon>
        <taxon>Lycopodiopsida</taxon>
        <taxon>Lycopodiales</taxon>
        <taxon>Lycopodiaceae</taxon>
        <taxon>Lycopodioideae</taxon>
        <taxon>Diphasiastrum</taxon>
    </lineage>
</organism>
<keyword evidence="2" id="KW-1185">Reference proteome</keyword>
<dbReference type="EMBL" id="CM055114">
    <property type="protein sequence ID" value="KAJ7514120.1"/>
    <property type="molecule type" value="Genomic_DNA"/>
</dbReference>
<evidence type="ECO:0000313" key="2">
    <source>
        <dbReference type="Proteomes" id="UP001162992"/>
    </source>
</evidence>
<gene>
    <name evidence="1" type="ORF">O6H91_23G028700</name>
</gene>
<comment type="caution">
    <text evidence="1">The sequence shown here is derived from an EMBL/GenBank/DDBJ whole genome shotgun (WGS) entry which is preliminary data.</text>
</comment>
<reference evidence="2" key="1">
    <citation type="journal article" date="2024" name="Proc. Natl. Acad. Sci. U.S.A.">
        <title>Extraordinary preservation of gene collinearity over three hundred million years revealed in homosporous lycophytes.</title>
        <authorList>
            <person name="Li C."/>
            <person name="Wickell D."/>
            <person name="Kuo L.Y."/>
            <person name="Chen X."/>
            <person name="Nie B."/>
            <person name="Liao X."/>
            <person name="Peng D."/>
            <person name="Ji J."/>
            <person name="Jenkins J."/>
            <person name="Williams M."/>
            <person name="Shu S."/>
            <person name="Plott C."/>
            <person name="Barry K."/>
            <person name="Rajasekar S."/>
            <person name="Grimwood J."/>
            <person name="Han X."/>
            <person name="Sun S."/>
            <person name="Hou Z."/>
            <person name="He W."/>
            <person name="Dai G."/>
            <person name="Sun C."/>
            <person name="Schmutz J."/>
            <person name="Leebens-Mack J.H."/>
            <person name="Li F.W."/>
            <person name="Wang L."/>
        </authorList>
    </citation>
    <scope>NUCLEOTIDE SEQUENCE [LARGE SCALE GENOMIC DNA]</scope>
    <source>
        <strain evidence="2">cv. PW_Plant_1</strain>
    </source>
</reference>
<accession>A0ACC2A984</accession>
<sequence>MMSFHFNFPILTMKPMLCVSAVNPFLYSRVPILAHVRDMRRKLSKMFNCVHCPSRSSFQQMVGSRRHLFEDNDFFALHDLEDLSKGAFSVLPGLLDMISNKLLLHISKKCSVCQEVAEPCAGGLFCAYPSSMLFPFEEQKIHRCTTCHSPFHEDCFKKCGSCRVCNLDQLSSVTVEDCPGYNAKSKASSSSQRDDDDSQSSCGMESDDKISVQEDDRPKPSKYLARLFGSRESQRERQKQRRTAKILNMTAILGPLEL</sequence>
<protein>
    <submittedName>
        <fullName evidence="1">Uncharacterized protein</fullName>
    </submittedName>
</protein>
<evidence type="ECO:0000313" key="1">
    <source>
        <dbReference type="EMBL" id="KAJ7514120.1"/>
    </source>
</evidence>
<name>A0ACC2A984_DIPCM</name>